<dbReference type="EMBL" id="VJZD01000055">
    <property type="protein sequence ID" value="MPY32764.1"/>
    <property type="molecule type" value="Genomic_DNA"/>
</dbReference>
<dbReference type="GO" id="GO:0004803">
    <property type="term" value="F:transposase activity"/>
    <property type="evidence" value="ECO:0007669"/>
    <property type="project" value="InterPro"/>
</dbReference>
<proteinExistence type="predicted"/>
<dbReference type="AlphaFoldDB" id="A0A5N8VFC4"/>
<dbReference type="RefSeq" id="WP_152888462.1">
    <property type="nucleotide sequence ID" value="NZ_VJZD01000055.1"/>
</dbReference>
<feature type="domain" description="Transposase IS110-like N-terminal" evidence="1">
    <location>
        <begin position="5"/>
        <end position="162"/>
    </location>
</feature>
<keyword evidence="4" id="KW-1185">Reference proteome</keyword>
<dbReference type="PANTHER" id="PTHR33055">
    <property type="entry name" value="TRANSPOSASE FOR INSERTION SEQUENCE ELEMENT IS1111A"/>
    <property type="match status" value="1"/>
</dbReference>
<feature type="domain" description="Transposase IS116/IS110/IS902 C-terminal" evidence="2">
    <location>
        <begin position="275"/>
        <end position="356"/>
    </location>
</feature>
<dbReference type="GO" id="GO:0006313">
    <property type="term" value="P:DNA transposition"/>
    <property type="evidence" value="ECO:0007669"/>
    <property type="project" value="InterPro"/>
</dbReference>
<dbReference type="Proteomes" id="UP000325849">
    <property type="component" value="Unassembled WGS sequence"/>
</dbReference>
<sequence>MSVFCGIDWAESHHDVALVDQEGQLLAKRRISNDLAGYQLLLDLLAEYGDSPETPIPVAIETSSGLLVAVLRTGKRKIFAINPLAAARYRDRHGVSRKKSDPGDALVLANILRTDMHAHRPLPDDSDLARAITVLARAQQDAVWARQQVSNQVRSLLRDYYPVALDAFLGKQGGLTRPEARAVLALAPTPTTAARLSLPRLRSALKQAGRSRGIDAEAERLKTALRAEQAHQPALVEEAMRQQLLSLLTQLDAACLAVNDLTEALEASFRQHPDAEILLSFPGMGVQLGARVLAEMGDDRARFADARALKAYAGSAPITRASGKKRFVGRRYIKNNRLTNAGHQWAFAALTASPGAAIHYRGRRERGDWHAQAQRHLFNRMIGQLYHCLQTRKVFDEQHAFTSVSADLTAAT</sequence>
<accession>A0A5N8VFC4</accession>
<dbReference type="PANTHER" id="PTHR33055:SF3">
    <property type="entry name" value="PUTATIVE TRANSPOSASE FOR IS117-RELATED"/>
    <property type="match status" value="1"/>
</dbReference>
<dbReference type="OrthoDB" id="3188901at2"/>
<dbReference type="NCBIfam" id="NF033542">
    <property type="entry name" value="transpos_IS110"/>
    <property type="match status" value="1"/>
</dbReference>
<comment type="caution">
    <text evidence="3">The sequence shown here is derived from an EMBL/GenBank/DDBJ whole genome shotgun (WGS) entry which is preliminary data.</text>
</comment>
<organism evidence="3 4">
    <name type="scientific">Streptomyces adustus</name>
    <dbReference type="NCBI Taxonomy" id="1609272"/>
    <lineage>
        <taxon>Bacteria</taxon>
        <taxon>Bacillati</taxon>
        <taxon>Actinomycetota</taxon>
        <taxon>Actinomycetes</taxon>
        <taxon>Kitasatosporales</taxon>
        <taxon>Streptomycetaceae</taxon>
        <taxon>Streptomyces</taxon>
    </lineage>
</organism>
<dbReference type="Pfam" id="PF01548">
    <property type="entry name" value="DEDD_Tnp_IS110"/>
    <property type="match status" value="1"/>
</dbReference>
<dbReference type="InterPro" id="IPR003346">
    <property type="entry name" value="Transposase_20"/>
</dbReference>
<dbReference type="InterPro" id="IPR002525">
    <property type="entry name" value="Transp_IS110-like_N"/>
</dbReference>
<dbReference type="InterPro" id="IPR047650">
    <property type="entry name" value="Transpos_IS110"/>
</dbReference>
<name>A0A5N8VFC4_9ACTN</name>
<protein>
    <submittedName>
        <fullName evidence="3">IS110 family transposase</fullName>
    </submittedName>
</protein>
<gene>
    <name evidence="3" type="ORF">FNH09_16245</name>
</gene>
<reference evidence="3 4" key="1">
    <citation type="submission" date="2019-07" db="EMBL/GenBank/DDBJ databases">
        <title>New species of Amycolatopsis and Streptomyces.</title>
        <authorList>
            <person name="Duangmal K."/>
            <person name="Teo W.F.A."/>
            <person name="Lipun K."/>
        </authorList>
    </citation>
    <scope>NUCLEOTIDE SEQUENCE [LARGE SCALE GENOMIC DNA]</scope>
    <source>
        <strain evidence="3 4">NBRC 109810</strain>
    </source>
</reference>
<evidence type="ECO:0000313" key="4">
    <source>
        <dbReference type="Proteomes" id="UP000325849"/>
    </source>
</evidence>
<evidence type="ECO:0000259" key="1">
    <source>
        <dbReference type="Pfam" id="PF01548"/>
    </source>
</evidence>
<evidence type="ECO:0000313" key="3">
    <source>
        <dbReference type="EMBL" id="MPY32764.1"/>
    </source>
</evidence>
<dbReference type="Pfam" id="PF02371">
    <property type="entry name" value="Transposase_20"/>
    <property type="match status" value="1"/>
</dbReference>
<dbReference type="GO" id="GO:0003677">
    <property type="term" value="F:DNA binding"/>
    <property type="evidence" value="ECO:0007669"/>
    <property type="project" value="InterPro"/>
</dbReference>
<evidence type="ECO:0000259" key="2">
    <source>
        <dbReference type="Pfam" id="PF02371"/>
    </source>
</evidence>